<evidence type="ECO:0000313" key="2">
    <source>
        <dbReference type="EMBL" id="USG65457.1"/>
    </source>
</evidence>
<dbReference type="Proteomes" id="UP001056500">
    <property type="component" value="Chromosome"/>
</dbReference>
<feature type="region of interest" description="Disordered" evidence="1">
    <location>
        <begin position="49"/>
        <end position="72"/>
    </location>
</feature>
<protein>
    <submittedName>
        <fullName evidence="2">Uncharacterized protein</fullName>
    </submittedName>
</protein>
<evidence type="ECO:0000313" key="3">
    <source>
        <dbReference type="Proteomes" id="UP001056500"/>
    </source>
</evidence>
<accession>A0ABY4WE78</accession>
<evidence type="ECO:0000256" key="1">
    <source>
        <dbReference type="SAM" id="MobiDB-lite"/>
    </source>
</evidence>
<organism evidence="2 3">
    <name type="scientific">Brevibacillus ruminantium</name>
    <dbReference type="NCBI Taxonomy" id="2950604"/>
    <lineage>
        <taxon>Bacteria</taxon>
        <taxon>Bacillati</taxon>
        <taxon>Bacillota</taxon>
        <taxon>Bacilli</taxon>
        <taxon>Bacillales</taxon>
        <taxon>Paenibacillaceae</taxon>
        <taxon>Brevibacillus</taxon>
    </lineage>
</organism>
<reference evidence="2" key="1">
    <citation type="submission" date="2022-06" db="EMBL/GenBank/DDBJ databases">
        <title>Genome sequencing of Brevibacillus sp. BB3-R1.</title>
        <authorList>
            <person name="Heo J."/>
            <person name="Lee D."/>
            <person name="Won M."/>
            <person name="Han B.-H."/>
            <person name="Hong S.-B."/>
            <person name="Kwon S.-W."/>
        </authorList>
    </citation>
    <scope>NUCLEOTIDE SEQUENCE</scope>
    <source>
        <strain evidence="2">BB3-R1</strain>
    </source>
</reference>
<keyword evidence="3" id="KW-1185">Reference proteome</keyword>
<name>A0ABY4WE78_9BACL</name>
<gene>
    <name evidence="2" type="ORF">NDK47_25685</name>
</gene>
<sequence>MTIHSLFFLLQILHKLAQTERSFRIGYALILTHMPVIRHHSFLEGLLPDGGREASPSESKKITPTAKGFSFS</sequence>
<dbReference type="EMBL" id="CP098755">
    <property type="protein sequence ID" value="USG65457.1"/>
    <property type="molecule type" value="Genomic_DNA"/>
</dbReference>
<dbReference type="RefSeq" id="WP_251872539.1">
    <property type="nucleotide sequence ID" value="NZ_CP098755.1"/>
</dbReference>
<proteinExistence type="predicted"/>